<proteinExistence type="predicted"/>
<dbReference type="VEuPathDB" id="VectorBase:AMIN014038"/>
<evidence type="ECO:0000313" key="2">
    <source>
        <dbReference type="Proteomes" id="UP000075920"/>
    </source>
</evidence>
<dbReference type="AlphaFoldDB" id="A0A182WMS7"/>
<accession>A0A182WMS7</accession>
<protein>
    <submittedName>
        <fullName evidence="1">Uncharacterized protein</fullName>
    </submittedName>
</protein>
<sequence length="70" mass="7777">MKGAAQQSTVLAINASSINSSIHQSNNIFNLSSFKKVHQTTNTINPFDVSKNVHSILTSEDFKMNFIECF</sequence>
<keyword evidence="2" id="KW-1185">Reference proteome</keyword>
<dbReference type="Proteomes" id="UP000075920">
    <property type="component" value="Unassembled WGS sequence"/>
</dbReference>
<organism evidence="1 2">
    <name type="scientific">Anopheles minimus</name>
    <dbReference type="NCBI Taxonomy" id="112268"/>
    <lineage>
        <taxon>Eukaryota</taxon>
        <taxon>Metazoa</taxon>
        <taxon>Ecdysozoa</taxon>
        <taxon>Arthropoda</taxon>
        <taxon>Hexapoda</taxon>
        <taxon>Insecta</taxon>
        <taxon>Pterygota</taxon>
        <taxon>Neoptera</taxon>
        <taxon>Endopterygota</taxon>
        <taxon>Diptera</taxon>
        <taxon>Nematocera</taxon>
        <taxon>Culicoidea</taxon>
        <taxon>Culicidae</taxon>
        <taxon>Anophelinae</taxon>
        <taxon>Anopheles</taxon>
    </lineage>
</organism>
<dbReference type="EnsemblMetazoa" id="AMIN014038-RA">
    <property type="protein sequence ID" value="AMIN014038-PA"/>
    <property type="gene ID" value="AMIN014038"/>
</dbReference>
<evidence type="ECO:0000313" key="1">
    <source>
        <dbReference type="EnsemblMetazoa" id="AMIN014038-PA"/>
    </source>
</evidence>
<reference evidence="2" key="1">
    <citation type="submission" date="2013-03" db="EMBL/GenBank/DDBJ databases">
        <title>The Genome Sequence of Anopheles minimus MINIMUS1.</title>
        <authorList>
            <consortium name="The Broad Institute Genomics Platform"/>
            <person name="Neafsey D.E."/>
            <person name="Walton C."/>
            <person name="Walker B."/>
            <person name="Young S.K."/>
            <person name="Zeng Q."/>
            <person name="Gargeya S."/>
            <person name="Fitzgerald M."/>
            <person name="Haas B."/>
            <person name="Abouelleil A."/>
            <person name="Allen A.W."/>
            <person name="Alvarado L."/>
            <person name="Arachchi H.M."/>
            <person name="Berlin A.M."/>
            <person name="Chapman S.B."/>
            <person name="Gainer-Dewar J."/>
            <person name="Goldberg J."/>
            <person name="Griggs A."/>
            <person name="Gujja S."/>
            <person name="Hansen M."/>
            <person name="Howarth C."/>
            <person name="Imamovic A."/>
            <person name="Ireland A."/>
            <person name="Larimer J."/>
            <person name="McCowan C."/>
            <person name="Murphy C."/>
            <person name="Pearson M."/>
            <person name="Poon T.W."/>
            <person name="Priest M."/>
            <person name="Roberts A."/>
            <person name="Saif S."/>
            <person name="Shea T."/>
            <person name="Sisk P."/>
            <person name="Sykes S."/>
            <person name="Wortman J."/>
            <person name="Nusbaum C."/>
            <person name="Birren B."/>
        </authorList>
    </citation>
    <scope>NUCLEOTIDE SEQUENCE [LARGE SCALE GENOMIC DNA]</scope>
    <source>
        <strain evidence="2">MINIMUS1</strain>
    </source>
</reference>
<reference evidence="1" key="2">
    <citation type="submission" date="2020-05" db="UniProtKB">
        <authorList>
            <consortium name="EnsemblMetazoa"/>
        </authorList>
    </citation>
    <scope>IDENTIFICATION</scope>
    <source>
        <strain evidence="1">MINIMUS1</strain>
    </source>
</reference>
<name>A0A182WMS7_9DIPT</name>